<dbReference type="InterPro" id="IPR014127">
    <property type="entry name" value="CHP02757"/>
</dbReference>
<proteinExistence type="predicted"/>
<reference evidence="2" key="1">
    <citation type="submission" date="2018-05" db="EMBL/GenBank/DDBJ databases">
        <title>Pseudarcicella sp. HME7025 Genome sequencing and assembly.</title>
        <authorList>
            <person name="Kim H."/>
            <person name="Kang H."/>
            <person name="Joh K."/>
        </authorList>
    </citation>
    <scope>NUCLEOTIDE SEQUENCE [LARGE SCALE GENOMIC DNA]</scope>
    <source>
        <strain evidence="2">HME7025</strain>
    </source>
</reference>
<dbReference type="AlphaFoldDB" id="A0A2S2DW42"/>
<dbReference type="OrthoDB" id="9773332at2"/>
<accession>A0A2S2DW42</accession>
<dbReference type="Proteomes" id="UP000245468">
    <property type="component" value="Chromosome"/>
</dbReference>
<dbReference type="NCBIfam" id="TIGR02757">
    <property type="entry name" value="TIGR02757 family protein"/>
    <property type="match status" value="1"/>
</dbReference>
<name>A0A2S2DW42_9BACT</name>
<dbReference type="RefSeq" id="WP_109323253.1">
    <property type="nucleotide sequence ID" value="NZ_CP029346.1"/>
</dbReference>
<gene>
    <name evidence="1" type="ORF">HME7025_01724</name>
</gene>
<protein>
    <recommendedName>
        <fullName evidence="3">TIGR02757 family protein</fullName>
    </recommendedName>
</protein>
<dbReference type="Pfam" id="PF09674">
    <property type="entry name" value="DUF2400"/>
    <property type="match status" value="1"/>
</dbReference>
<dbReference type="EMBL" id="CP029346">
    <property type="protein sequence ID" value="AWL09576.1"/>
    <property type="molecule type" value="Genomic_DNA"/>
</dbReference>
<evidence type="ECO:0008006" key="3">
    <source>
        <dbReference type="Google" id="ProtNLM"/>
    </source>
</evidence>
<evidence type="ECO:0000313" key="2">
    <source>
        <dbReference type="Proteomes" id="UP000245468"/>
    </source>
</evidence>
<keyword evidence="2" id="KW-1185">Reference proteome</keyword>
<organism evidence="1 2">
    <name type="scientific">Aquirufa nivalisilvae</name>
    <dbReference type="NCBI Taxonomy" id="2516557"/>
    <lineage>
        <taxon>Bacteria</taxon>
        <taxon>Pseudomonadati</taxon>
        <taxon>Bacteroidota</taxon>
        <taxon>Cytophagia</taxon>
        <taxon>Cytophagales</taxon>
        <taxon>Flectobacillaceae</taxon>
        <taxon>Aquirufa</taxon>
    </lineage>
</organism>
<evidence type="ECO:0000313" key="1">
    <source>
        <dbReference type="EMBL" id="AWL09576.1"/>
    </source>
</evidence>
<dbReference type="KEGG" id="psez:HME7025_01724"/>
<sequence>MQQELAELLNKKVAFFNHPRFIEHDPISIPHLFSKQQDIEIMGFWISMLAWGQRKTILQKGHELIDLMDGAPYDFVLHHQENDLQRFEKFKHRTFNYTDTLYFLSFFQRHYQRYSSLEAAFTQGEFKPENSTIEASLNGFYRYFFEVEWAPKRTQKHVSAPMKNSACKRLCMFLRWMVRKDTAGVDFGIWSKISPHQLICPLDVHSQRTAEKLGLVSAGPTNWKKALELTRVLKLYDSMDPIQYDFALYGMGIEEKTLWK</sequence>